<reference evidence="3 4" key="1">
    <citation type="submission" date="2022-08" db="EMBL/GenBank/DDBJ databases">
        <authorList>
            <person name="Li F."/>
        </authorList>
    </citation>
    <scope>NUCLEOTIDE SEQUENCE [LARGE SCALE GENOMIC DNA]</scope>
    <source>
        <strain evidence="3 4">10F1B-8-1</strain>
    </source>
</reference>
<dbReference type="Proteomes" id="UP001205337">
    <property type="component" value="Unassembled WGS sequence"/>
</dbReference>
<dbReference type="PROSITE" id="PS51257">
    <property type="entry name" value="PROKAR_LIPOPROTEIN"/>
    <property type="match status" value="1"/>
</dbReference>
<proteinExistence type="predicted"/>
<feature type="signal peptide" evidence="2">
    <location>
        <begin position="1"/>
        <end position="24"/>
    </location>
</feature>
<comment type="caution">
    <text evidence="3">The sequence shown here is derived from an EMBL/GenBank/DDBJ whole genome shotgun (WGS) entry which is preliminary data.</text>
</comment>
<accession>A0ABT1ZCV5</accession>
<name>A0ABT1ZCV5_9MICO</name>
<feature type="compositionally biased region" description="Low complexity" evidence="1">
    <location>
        <begin position="24"/>
        <end position="43"/>
    </location>
</feature>
<dbReference type="EMBL" id="JANTHX010000004">
    <property type="protein sequence ID" value="MCS0498520.1"/>
    <property type="molecule type" value="Genomic_DNA"/>
</dbReference>
<sequence>MRTTTASVPLLVVLALALVGCGPAAPSGSPTSPPASAEPSAAPVDDEADAPEPAVDPLTTVTRIMVRSDILYFGDTAGWALDGFRYTDDPTQVVAMLTTVFGAAPSLSTEPGSLESNPAELYDWGGFVLGVPQITGERGLYDLLFVRASSPSIHGVTVETADGIRVGSAMDDARAHAVATMDWGMAIEAELDPTPVDPSLVGAGAGPDDDELFLYVAALDLEGGAAVVDEISAPRRNFGS</sequence>
<gene>
    <name evidence="3" type="ORF">NUH29_03020</name>
</gene>
<feature type="region of interest" description="Disordered" evidence="1">
    <location>
        <begin position="24"/>
        <end position="56"/>
    </location>
</feature>
<evidence type="ECO:0000256" key="1">
    <source>
        <dbReference type="SAM" id="MobiDB-lite"/>
    </source>
</evidence>
<evidence type="ECO:0000313" key="4">
    <source>
        <dbReference type="Proteomes" id="UP001205337"/>
    </source>
</evidence>
<dbReference type="RefSeq" id="WP_258797469.1">
    <property type="nucleotide sequence ID" value="NZ_JANTHX010000004.1"/>
</dbReference>
<evidence type="ECO:0000256" key="2">
    <source>
        <dbReference type="SAM" id="SignalP"/>
    </source>
</evidence>
<organism evidence="3 4">
    <name type="scientific">Protaetiibacter mangrovi</name>
    <dbReference type="NCBI Taxonomy" id="2970926"/>
    <lineage>
        <taxon>Bacteria</taxon>
        <taxon>Bacillati</taxon>
        <taxon>Actinomycetota</taxon>
        <taxon>Actinomycetes</taxon>
        <taxon>Micrococcales</taxon>
        <taxon>Microbacteriaceae</taxon>
        <taxon>Protaetiibacter</taxon>
    </lineage>
</organism>
<evidence type="ECO:0000313" key="3">
    <source>
        <dbReference type="EMBL" id="MCS0498520.1"/>
    </source>
</evidence>
<protein>
    <submittedName>
        <fullName evidence="3">Uncharacterized protein</fullName>
    </submittedName>
</protein>
<keyword evidence="2" id="KW-0732">Signal</keyword>
<keyword evidence="4" id="KW-1185">Reference proteome</keyword>
<feature type="chain" id="PRO_5046310540" evidence="2">
    <location>
        <begin position="25"/>
        <end position="240"/>
    </location>
</feature>